<dbReference type="InterPro" id="IPR018499">
    <property type="entry name" value="Tetraspanin/Peripherin"/>
</dbReference>
<dbReference type="GO" id="GO:0016020">
    <property type="term" value="C:membrane"/>
    <property type="evidence" value="ECO:0007669"/>
    <property type="project" value="UniProtKB-SubCell"/>
</dbReference>
<feature type="transmembrane region" description="Helical" evidence="6">
    <location>
        <begin position="12"/>
        <end position="33"/>
    </location>
</feature>
<feature type="transmembrane region" description="Helical" evidence="6">
    <location>
        <begin position="45"/>
        <end position="65"/>
    </location>
</feature>
<evidence type="ECO:0000256" key="5">
    <source>
        <dbReference type="ARBA" id="ARBA00023136"/>
    </source>
</evidence>
<dbReference type="EMBL" id="JAEACU010000005">
    <property type="protein sequence ID" value="KAH7528837.1"/>
    <property type="molecule type" value="Genomic_DNA"/>
</dbReference>
<sequence>MFPRISNSVVGLLNSITLLAGLAAIAFSLYLRIHGGTDCQRAIQNPLLIIGIFFAVVSLLGIIGSCCRINAILYIYLTVLFLLILGLIAFTLFALMVTNKGIGQAVSGRGYKEYKLGDFSHWLQHYVVNNKNWDEIQSCLIDAQVCRSLGNDVHQTQSDFYKKNLSPIQVCIFIYIYIYSLRFILFFSFFNKFCHLSGCCKPPSYCGFVYKNATFWEVPKSGPAVKDSDCTTWSNEQEKLCYNCKSCKAGMLSNIRREWRHFAIFNCCVIVLITIIYCVGCCATSNNRRSKYDNYGGRP</sequence>
<name>A0A978VEP8_ZIZJJ</name>
<dbReference type="GO" id="GO:0009734">
    <property type="term" value="P:auxin-activated signaling pathway"/>
    <property type="evidence" value="ECO:0007669"/>
    <property type="project" value="InterPro"/>
</dbReference>
<comment type="subcellular location">
    <subcellularLocation>
        <location evidence="1">Membrane</location>
        <topology evidence="1">Multi-pass membrane protein</topology>
    </subcellularLocation>
</comment>
<evidence type="ECO:0000256" key="4">
    <source>
        <dbReference type="ARBA" id="ARBA00022989"/>
    </source>
</evidence>
<feature type="transmembrane region" description="Helical" evidence="6">
    <location>
        <begin position="262"/>
        <end position="283"/>
    </location>
</feature>
<dbReference type="InterPro" id="IPR044991">
    <property type="entry name" value="TET_plant"/>
</dbReference>
<dbReference type="AlphaFoldDB" id="A0A978VEP8"/>
<evidence type="ECO:0008006" key="9">
    <source>
        <dbReference type="Google" id="ProtNLM"/>
    </source>
</evidence>
<protein>
    <recommendedName>
        <fullName evidence="9">Tetraspanin-8-like</fullName>
    </recommendedName>
</protein>
<evidence type="ECO:0000256" key="1">
    <source>
        <dbReference type="ARBA" id="ARBA00004141"/>
    </source>
</evidence>
<gene>
    <name evidence="7" type="ORF">FEM48_Zijuj05G0115100</name>
</gene>
<evidence type="ECO:0000256" key="3">
    <source>
        <dbReference type="ARBA" id="ARBA00022692"/>
    </source>
</evidence>
<keyword evidence="3 6" id="KW-0812">Transmembrane</keyword>
<reference evidence="7" key="1">
    <citation type="journal article" date="2021" name="Front. Plant Sci.">
        <title>Chromosome-Scale Genome Assembly for Chinese Sour Jujube and Insights Into Its Genome Evolution and Domestication Signature.</title>
        <authorList>
            <person name="Shen L.-Y."/>
            <person name="Luo H."/>
            <person name="Wang X.-L."/>
            <person name="Wang X.-M."/>
            <person name="Qiu X.-J."/>
            <person name="Liu H."/>
            <person name="Zhou S.-S."/>
            <person name="Jia K.-H."/>
            <person name="Nie S."/>
            <person name="Bao Y.-T."/>
            <person name="Zhang R.-G."/>
            <person name="Yun Q.-Z."/>
            <person name="Chai Y.-H."/>
            <person name="Lu J.-Y."/>
            <person name="Li Y."/>
            <person name="Zhao S.-W."/>
            <person name="Mao J.-F."/>
            <person name="Jia S.-G."/>
            <person name="Mao Y.-M."/>
        </authorList>
    </citation>
    <scope>NUCLEOTIDE SEQUENCE</scope>
    <source>
        <strain evidence="7">AT0</strain>
        <tissue evidence="7">Leaf</tissue>
    </source>
</reference>
<keyword evidence="4 6" id="KW-1133">Transmembrane helix</keyword>
<comment type="similarity">
    <text evidence="2">Belongs to the tetraspanin (TM4SF) family.</text>
</comment>
<proteinExistence type="inferred from homology"/>
<evidence type="ECO:0000256" key="6">
    <source>
        <dbReference type="SAM" id="Phobius"/>
    </source>
</evidence>
<dbReference type="PANTHER" id="PTHR32191">
    <property type="entry name" value="TETRASPANIN-8-RELATED"/>
    <property type="match status" value="1"/>
</dbReference>
<evidence type="ECO:0000256" key="2">
    <source>
        <dbReference type="ARBA" id="ARBA00006840"/>
    </source>
</evidence>
<accession>A0A978VEP8</accession>
<feature type="transmembrane region" description="Helical" evidence="6">
    <location>
        <begin position="170"/>
        <end position="190"/>
    </location>
</feature>
<dbReference type="Proteomes" id="UP000813462">
    <property type="component" value="Unassembled WGS sequence"/>
</dbReference>
<evidence type="ECO:0000313" key="7">
    <source>
        <dbReference type="EMBL" id="KAH7528837.1"/>
    </source>
</evidence>
<dbReference type="Pfam" id="PF00335">
    <property type="entry name" value="Tetraspanin"/>
    <property type="match status" value="1"/>
</dbReference>
<feature type="transmembrane region" description="Helical" evidence="6">
    <location>
        <begin position="71"/>
        <end position="95"/>
    </location>
</feature>
<organism evidence="7 8">
    <name type="scientific">Ziziphus jujuba var. spinosa</name>
    <dbReference type="NCBI Taxonomy" id="714518"/>
    <lineage>
        <taxon>Eukaryota</taxon>
        <taxon>Viridiplantae</taxon>
        <taxon>Streptophyta</taxon>
        <taxon>Embryophyta</taxon>
        <taxon>Tracheophyta</taxon>
        <taxon>Spermatophyta</taxon>
        <taxon>Magnoliopsida</taxon>
        <taxon>eudicotyledons</taxon>
        <taxon>Gunneridae</taxon>
        <taxon>Pentapetalae</taxon>
        <taxon>rosids</taxon>
        <taxon>fabids</taxon>
        <taxon>Rosales</taxon>
        <taxon>Rhamnaceae</taxon>
        <taxon>Paliureae</taxon>
        <taxon>Ziziphus</taxon>
    </lineage>
</organism>
<comment type="caution">
    <text evidence="7">The sequence shown here is derived from an EMBL/GenBank/DDBJ whole genome shotgun (WGS) entry which is preliminary data.</text>
</comment>
<evidence type="ECO:0000313" key="8">
    <source>
        <dbReference type="Proteomes" id="UP000813462"/>
    </source>
</evidence>
<keyword evidence="5 6" id="KW-0472">Membrane</keyword>